<organism evidence="2 3">
    <name type="scientific">Dryococelus australis</name>
    <dbReference type="NCBI Taxonomy" id="614101"/>
    <lineage>
        <taxon>Eukaryota</taxon>
        <taxon>Metazoa</taxon>
        <taxon>Ecdysozoa</taxon>
        <taxon>Arthropoda</taxon>
        <taxon>Hexapoda</taxon>
        <taxon>Insecta</taxon>
        <taxon>Pterygota</taxon>
        <taxon>Neoptera</taxon>
        <taxon>Polyneoptera</taxon>
        <taxon>Phasmatodea</taxon>
        <taxon>Verophasmatodea</taxon>
        <taxon>Anareolatae</taxon>
        <taxon>Phasmatidae</taxon>
        <taxon>Eurycanthinae</taxon>
        <taxon>Dryococelus</taxon>
    </lineage>
</organism>
<accession>A0ABQ9IJW7</accession>
<dbReference type="Proteomes" id="UP001159363">
    <property type="component" value="Chromosome 1"/>
</dbReference>
<gene>
    <name evidence="2" type="ORF">PR048_002333</name>
</gene>
<name>A0ABQ9IJW7_9NEOP</name>
<dbReference type="EMBL" id="JARBHB010000001">
    <property type="protein sequence ID" value="KAJ8896987.1"/>
    <property type="molecule type" value="Genomic_DNA"/>
</dbReference>
<protein>
    <submittedName>
        <fullName evidence="2">Uncharacterized protein</fullName>
    </submittedName>
</protein>
<feature type="region of interest" description="Disordered" evidence="1">
    <location>
        <begin position="381"/>
        <end position="432"/>
    </location>
</feature>
<feature type="region of interest" description="Disordered" evidence="1">
    <location>
        <begin position="180"/>
        <end position="316"/>
    </location>
</feature>
<comment type="caution">
    <text evidence="2">The sequence shown here is derived from an EMBL/GenBank/DDBJ whole genome shotgun (WGS) entry which is preliminary data.</text>
</comment>
<feature type="compositionally biased region" description="Basic and acidic residues" evidence="1">
    <location>
        <begin position="294"/>
        <end position="303"/>
    </location>
</feature>
<sequence length="1411" mass="157935">MKTRDGYEPAKFAVICGCRQNSKMYAHVTFANGRQLLKPSHTWVMTPYDCQQPMELRIGLKYKAVQSSVLPQYKPVYNRPFLWTWTCPKLGVKTQLGTKAQFSECFNLEHRLTWDTAASDSAMTSEGHVHQSARPCSKIQTECPNSSSLMPRVHDARIRGHGLRIVRGPQFESLIPMWSSARRAGRRHSSKYAYSERGGGRERDSYRTGGESEKPRRERESKEKEGQTKRQDVARHPEGIYLGDADNNTGASILSPLELSPSSSHPHNPPCHDTHSTHLANNRSGTGHKAARGWTREKKKEEESNNNDELGAPNITRLKKKISNRKDFCSGSREGGDDYFHDDREKSRGLFISNATKTDGWQPSSMALCCGHRSFLQNSQWADRGTSTPGVTRAMSERDANKRPGEKIDPRDCPTNHGHSVSELPNSDWPSQVRNYLPSKTRRQLLKENCTVITGLLREARHDVASTQCDLHRRNKMLEPEVTGKESAKACRALAQICLRKSVAVSTPSNKSKQFDRLAHEREQCSGTRSLQITTSTATGLGLRGTWYPLGGVHSVTRGCFASVTFPFPLGQTQRSPPQDEGRWNHSTHRDYANATDITSASGRMNDLGSHCVNFLVITCFGATGHWRWVNATMGDDGQWRSDQGVFQELAPPTGGDAKPSRRAAAASSRFVCFVCHEDRHARTRGDERLAATHQHSCHFKISSLIHDLPTTCISCVILKPVVYPCLRLWLDTWHMKDTCGVGEEIWAALNIEVLRADEGEVRHVWNSAGKHGQGKREIPMTSGNVRHESNRYTTVAPLEIRAASETPEGFFSQLKMTAMSVVDAGWMLRNNALFHGFMCGIIMGIPFELQKHTGIKMSVTVLEHRTSSSNISAENSTRKSSCTLIPRQLRCLAGERRLSAWRLEAAPTPHSFQRVRMASSNRPTLPSTSSRFECYWTRTNETFWDVPQYSTLVNVFPGYKSCLLSSWERMDRDISLRERCNLAEGISCHMEQWGNARAGETGVLRGTPRANVSDSARRVVVDSLLRIREGKEQQLVGQVWRSTRQGLPLLRTPDMSEELRVLVESYTEKAIDLTLIAVGGRRPRTSFPSYAAYALNLTSSSEHENCHLQIRARTTQAVAFHSDVEFDSLLQSRANRVRLRAGSLRIFARGNRAGRCRWSAGLLRDLSPPPRAMHSGAAPYSPRFTSALKTSMLRVAQTSPLQLHFTFFKDILVMTLLWPGGPEGSWCPVAGPHRQIYPHYHTQQIIDQPSGAVLIKSYRGGFVQRRGAATGHTNEAAIRGQLCEVGHSLPFLLHQSCHLLNTRSFQKCSLYREKPLRSYAGFHKTWGSGGSAVRLLASHLGEPGSIPSRVTPRFSQWEIVSDDTTGRWIPGNATAGRLRRGGIKCRGKNALKRITRRRIMQGDGARDDGT</sequence>
<feature type="compositionally biased region" description="Polar residues" evidence="1">
    <location>
        <begin position="381"/>
        <end position="390"/>
    </location>
</feature>
<evidence type="ECO:0000313" key="3">
    <source>
        <dbReference type="Proteomes" id="UP001159363"/>
    </source>
</evidence>
<feature type="region of interest" description="Disordered" evidence="1">
    <location>
        <begin position="129"/>
        <end position="148"/>
    </location>
</feature>
<feature type="compositionally biased region" description="Basic and acidic residues" evidence="1">
    <location>
        <begin position="198"/>
        <end position="238"/>
    </location>
</feature>
<feature type="compositionally biased region" description="Polar residues" evidence="1">
    <location>
        <begin position="417"/>
        <end position="432"/>
    </location>
</feature>
<evidence type="ECO:0000313" key="2">
    <source>
        <dbReference type="EMBL" id="KAJ8896987.1"/>
    </source>
</evidence>
<evidence type="ECO:0000256" key="1">
    <source>
        <dbReference type="SAM" id="MobiDB-lite"/>
    </source>
</evidence>
<reference evidence="2 3" key="1">
    <citation type="submission" date="2023-02" db="EMBL/GenBank/DDBJ databases">
        <title>LHISI_Scaffold_Assembly.</title>
        <authorList>
            <person name="Stuart O.P."/>
            <person name="Cleave R."/>
            <person name="Magrath M.J.L."/>
            <person name="Mikheyev A.S."/>
        </authorList>
    </citation>
    <scope>NUCLEOTIDE SEQUENCE [LARGE SCALE GENOMIC DNA]</scope>
    <source>
        <strain evidence="2">Daus_M_001</strain>
        <tissue evidence="2">Leg muscle</tissue>
    </source>
</reference>
<feature type="compositionally biased region" description="Low complexity" evidence="1">
    <location>
        <begin position="254"/>
        <end position="266"/>
    </location>
</feature>
<feature type="compositionally biased region" description="Polar residues" evidence="1">
    <location>
        <begin position="138"/>
        <end position="148"/>
    </location>
</feature>
<proteinExistence type="predicted"/>
<feature type="compositionally biased region" description="Basic and acidic residues" evidence="1">
    <location>
        <begin position="395"/>
        <end position="414"/>
    </location>
</feature>
<keyword evidence="3" id="KW-1185">Reference proteome</keyword>